<dbReference type="Proteomes" id="UP000002725">
    <property type="component" value="Chromosome"/>
</dbReference>
<keyword evidence="2" id="KW-1185">Reference proteome</keyword>
<dbReference type="AlphaFoldDB" id="B4S5R1"/>
<sequence>MKNKDYYIYNYRKITDKLKKSGFDCDQLKRSMNELSCSVDGTCFLKEVAYKPTGLALGCPLPKILSSQIKMVAENIENRLIDTFELCNNAIAYIPETSYHITVLNRSHFDDDSKIVFLEEALKNKAEEIIKKMSIGGIEIHISGILLTQSGRLLVSGYPLDDKLQQIRCVLSSSIHELSVNIPILAHIKIGHLVLPLSLKNRIKSLIRILEYGNMIDCNIIFKDLYTPAGRIKF</sequence>
<dbReference type="KEGG" id="paa:Paes_2100"/>
<accession>B4S5R1</accession>
<organism evidence="1 2">
    <name type="scientific">Prosthecochloris aestuarii (strain DSM 271 / SK 413)</name>
    <dbReference type="NCBI Taxonomy" id="290512"/>
    <lineage>
        <taxon>Bacteria</taxon>
        <taxon>Pseudomonadati</taxon>
        <taxon>Chlorobiota</taxon>
        <taxon>Chlorobiia</taxon>
        <taxon>Chlorobiales</taxon>
        <taxon>Chlorobiaceae</taxon>
        <taxon>Prosthecochloris</taxon>
    </lineage>
</organism>
<dbReference type="eggNOG" id="COG1619">
    <property type="taxonomic scope" value="Bacteria"/>
</dbReference>
<dbReference type="EMBL" id="CP001108">
    <property type="protein sequence ID" value="ACF47108.1"/>
    <property type="molecule type" value="Genomic_DNA"/>
</dbReference>
<proteinExistence type="predicted"/>
<reference evidence="1" key="1">
    <citation type="submission" date="2008-06" db="EMBL/GenBank/DDBJ databases">
        <title>Complete sequence of chromosome of Prosthecochloris aestuarii DSM 271.</title>
        <authorList>
            <consortium name="US DOE Joint Genome Institute"/>
            <person name="Lucas S."/>
            <person name="Copeland A."/>
            <person name="Lapidus A."/>
            <person name="Glavina del Rio T."/>
            <person name="Dalin E."/>
            <person name="Tice H."/>
            <person name="Bruce D."/>
            <person name="Goodwin L."/>
            <person name="Pitluck S."/>
            <person name="Schmutz J."/>
            <person name="Larimer F."/>
            <person name="Land M."/>
            <person name="Hauser L."/>
            <person name="Kyrpides N."/>
            <person name="Anderson I."/>
            <person name="Liu Z."/>
            <person name="Li T."/>
            <person name="Zhao F."/>
            <person name="Overmann J."/>
            <person name="Bryant D.A."/>
            <person name="Richardson P."/>
        </authorList>
    </citation>
    <scope>NUCLEOTIDE SEQUENCE [LARGE SCALE GENOMIC DNA]</scope>
    <source>
        <strain evidence="1">DSM 271</strain>
    </source>
</reference>
<dbReference type="STRING" id="290512.Paes_2100"/>
<evidence type="ECO:0000313" key="1">
    <source>
        <dbReference type="EMBL" id="ACF47108.1"/>
    </source>
</evidence>
<dbReference type="HOGENOM" id="CLU_1184195_0_0_10"/>
<dbReference type="RefSeq" id="WP_012506640.1">
    <property type="nucleotide sequence ID" value="NC_011059.1"/>
</dbReference>
<gene>
    <name evidence="1" type="ordered locus">Paes_2100</name>
</gene>
<evidence type="ECO:0000313" key="2">
    <source>
        <dbReference type="Proteomes" id="UP000002725"/>
    </source>
</evidence>
<protein>
    <submittedName>
        <fullName evidence="1">Uncharacterized protein</fullName>
    </submittedName>
</protein>
<name>B4S5R1_PROA2</name>